<comment type="caution">
    <text evidence="1">The sequence shown here is derived from an EMBL/GenBank/DDBJ whole genome shotgun (WGS) entry which is preliminary data.</text>
</comment>
<protein>
    <recommendedName>
        <fullName evidence="3">Secreted protein</fullName>
    </recommendedName>
</protein>
<evidence type="ECO:0000313" key="1">
    <source>
        <dbReference type="EMBL" id="MDB6490768.1"/>
    </source>
</evidence>
<dbReference type="EMBL" id="JAQKRA010000001">
    <property type="protein sequence ID" value="MDB6490768.1"/>
    <property type="molecule type" value="Genomic_DNA"/>
</dbReference>
<gene>
    <name evidence="1" type="ORF">PMN70_00880</name>
</gene>
<name>A0ABD4W553_BIFPS</name>
<reference evidence="1 2" key="1">
    <citation type="submission" date="2023-01" db="EMBL/GenBank/DDBJ databases">
        <title>Human gut microbiome strain richness.</title>
        <authorList>
            <person name="Chen-Liaw A."/>
        </authorList>
    </citation>
    <scope>NUCLEOTIDE SEQUENCE [LARGE SCALE GENOMIC DNA]</scope>
    <source>
        <strain evidence="1 2">RTP21311st1_C8_RTP21311_201001</strain>
    </source>
</reference>
<dbReference type="Proteomes" id="UP001212008">
    <property type="component" value="Unassembled WGS sequence"/>
</dbReference>
<accession>A0ABD4W553</accession>
<dbReference type="RefSeq" id="WP_072043387.1">
    <property type="nucleotide sequence ID" value="NZ_AP031419.1"/>
</dbReference>
<evidence type="ECO:0008006" key="3">
    <source>
        <dbReference type="Google" id="ProtNLM"/>
    </source>
</evidence>
<dbReference type="AlphaFoldDB" id="A0ABD4W553"/>
<organism evidence="1 2">
    <name type="scientific">Bifidobacterium pseudocatenulatum</name>
    <dbReference type="NCBI Taxonomy" id="28026"/>
    <lineage>
        <taxon>Bacteria</taxon>
        <taxon>Bacillati</taxon>
        <taxon>Actinomycetota</taxon>
        <taxon>Actinomycetes</taxon>
        <taxon>Bifidobacteriales</taxon>
        <taxon>Bifidobacteriaceae</taxon>
        <taxon>Bifidobacterium</taxon>
    </lineage>
</organism>
<proteinExistence type="predicted"/>
<evidence type="ECO:0000313" key="2">
    <source>
        <dbReference type="Proteomes" id="UP001212008"/>
    </source>
</evidence>
<sequence length="78" mass="8751">MFKRLFWISIGVGIGAVAVTKAQAYVKANTSDAARQFLFGPDQDHVAVRTLEGLFNEFNETRRAREAELNTKYADKIS</sequence>